<proteinExistence type="predicted"/>
<reference evidence="1 2" key="1">
    <citation type="submission" date="2020-08" db="EMBL/GenBank/DDBJ databases">
        <title>Genomic Encyclopedia of Type Strains, Phase IV (KMG-V): Genome sequencing to study the core and pangenomes of soil and plant-associated prokaryotes.</title>
        <authorList>
            <person name="Whitman W."/>
        </authorList>
    </citation>
    <scope>NUCLEOTIDE SEQUENCE [LARGE SCALE GENOMIC DNA]</scope>
    <source>
        <strain evidence="1 2">SEMIA 4060</strain>
    </source>
</reference>
<dbReference type="AlphaFoldDB" id="A0A7X0MEQ6"/>
<dbReference type="RefSeq" id="WP_184709267.1">
    <property type="nucleotide sequence ID" value="NZ_JACHBG010000017.1"/>
</dbReference>
<sequence length="378" mass="42619">MNGLQKPFFLALDTSHLALWIRDSLSHKSAERKRAQAFAEWQSSRGVLPIFTLHHLEELCAHEDANLVRSRIRFLHSLPFIAWIGRQEPPNGPSGVTSMMRSEILAAHANPEANLVRIRDTSAASLIQVGSGADFLGPEPDLWLSLREIFLDRSRDARALVAVTRTNAIDISSKPFSELLNGRFRSEKEIKRQLEVIEGSLALDILRHGDKRIQEPRTVATKFIRQVAEEIQSLPNSVEALIWQSLAAQGVEPSDVRPDATVGEVLEYGLFFQQMKITTQDSGIPFRDLKRSVTMDRVPTWIISSELRRHGPPLKERKGSDLNDTHLACLAAYVDLALVDKRTLEGFRRAQRKAPNLNLICRDVSRASSYQDIPMLLR</sequence>
<dbReference type="EMBL" id="JACHBG010000017">
    <property type="protein sequence ID" value="MBB6487944.1"/>
    <property type="molecule type" value="Genomic_DNA"/>
</dbReference>
<organism evidence="1 2">
    <name type="scientific">Rhizobium lusitanum</name>
    <dbReference type="NCBI Taxonomy" id="293958"/>
    <lineage>
        <taxon>Bacteria</taxon>
        <taxon>Pseudomonadati</taxon>
        <taxon>Pseudomonadota</taxon>
        <taxon>Alphaproteobacteria</taxon>
        <taxon>Hyphomicrobiales</taxon>
        <taxon>Rhizobiaceae</taxon>
        <taxon>Rhizobium/Agrobacterium group</taxon>
        <taxon>Rhizobium</taxon>
    </lineage>
</organism>
<accession>A0A7X0MEQ6</accession>
<evidence type="ECO:0000313" key="1">
    <source>
        <dbReference type="EMBL" id="MBB6487944.1"/>
    </source>
</evidence>
<protein>
    <submittedName>
        <fullName evidence="1">Uncharacterized protein</fullName>
    </submittedName>
</protein>
<gene>
    <name evidence="1" type="ORF">GGD46_005254</name>
</gene>
<name>A0A7X0MEQ6_9HYPH</name>
<evidence type="ECO:0000313" key="2">
    <source>
        <dbReference type="Proteomes" id="UP000565576"/>
    </source>
</evidence>
<comment type="caution">
    <text evidence="1">The sequence shown here is derived from an EMBL/GenBank/DDBJ whole genome shotgun (WGS) entry which is preliminary data.</text>
</comment>
<dbReference type="Proteomes" id="UP000565576">
    <property type="component" value="Unassembled WGS sequence"/>
</dbReference>